<gene>
    <name evidence="2" type="ORF">FB45DRAFT_903146</name>
</gene>
<feature type="region of interest" description="Disordered" evidence="1">
    <location>
        <begin position="58"/>
        <end position="173"/>
    </location>
</feature>
<evidence type="ECO:0000313" key="2">
    <source>
        <dbReference type="EMBL" id="KAJ7638529.1"/>
    </source>
</evidence>
<dbReference type="PANTHER" id="PTHR28218">
    <property type="entry name" value="VPS4-ASSOCIATED PROTEIN 1"/>
    <property type="match status" value="1"/>
</dbReference>
<organism evidence="2 3">
    <name type="scientific">Roridomyces roridus</name>
    <dbReference type="NCBI Taxonomy" id="1738132"/>
    <lineage>
        <taxon>Eukaryota</taxon>
        <taxon>Fungi</taxon>
        <taxon>Dikarya</taxon>
        <taxon>Basidiomycota</taxon>
        <taxon>Agaricomycotina</taxon>
        <taxon>Agaricomycetes</taxon>
        <taxon>Agaricomycetidae</taxon>
        <taxon>Agaricales</taxon>
        <taxon>Marasmiineae</taxon>
        <taxon>Mycenaceae</taxon>
        <taxon>Roridomyces</taxon>
    </lineage>
</organism>
<proteinExistence type="predicted"/>
<sequence length="173" mass="19612">MSSFSNLYFKRTAATPRPCWICHKPTTVVLSTLKNEDFIYSCATHLTDPGFATPHVDEAAKAAPSQEDVGKAIAEWEDRQKRKQEKEKEKEKDAEKEKEKEKLKDEGKSKEASNPDLPGTFTPKSPVQPTHERFVLHRDVFSMRKDEHRKKKNASQAKALAPRLPGAPRSTIL</sequence>
<evidence type="ECO:0000256" key="1">
    <source>
        <dbReference type="SAM" id="MobiDB-lite"/>
    </source>
</evidence>
<dbReference type="InterPro" id="IPR013640">
    <property type="entry name" value="Vfa1"/>
</dbReference>
<reference evidence="2" key="1">
    <citation type="submission" date="2023-03" db="EMBL/GenBank/DDBJ databases">
        <title>Massive genome expansion in bonnet fungi (Mycena s.s.) driven by repeated elements and novel gene families across ecological guilds.</title>
        <authorList>
            <consortium name="Lawrence Berkeley National Laboratory"/>
            <person name="Harder C.B."/>
            <person name="Miyauchi S."/>
            <person name="Viragh M."/>
            <person name="Kuo A."/>
            <person name="Thoen E."/>
            <person name="Andreopoulos B."/>
            <person name="Lu D."/>
            <person name="Skrede I."/>
            <person name="Drula E."/>
            <person name="Henrissat B."/>
            <person name="Morin E."/>
            <person name="Kohler A."/>
            <person name="Barry K."/>
            <person name="LaButti K."/>
            <person name="Morin E."/>
            <person name="Salamov A."/>
            <person name="Lipzen A."/>
            <person name="Mereny Z."/>
            <person name="Hegedus B."/>
            <person name="Baldrian P."/>
            <person name="Stursova M."/>
            <person name="Weitz H."/>
            <person name="Taylor A."/>
            <person name="Grigoriev I.V."/>
            <person name="Nagy L.G."/>
            <person name="Martin F."/>
            <person name="Kauserud H."/>
        </authorList>
    </citation>
    <scope>NUCLEOTIDE SEQUENCE</scope>
    <source>
        <strain evidence="2">9284</strain>
    </source>
</reference>
<protein>
    <submittedName>
        <fullName evidence="2">DUF1742-domain-containing protein</fullName>
    </submittedName>
</protein>
<dbReference type="Pfam" id="PF08432">
    <property type="entry name" value="Vfa1"/>
    <property type="match status" value="1"/>
</dbReference>
<dbReference type="PANTHER" id="PTHR28218:SF1">
    <property type="entry name" value="VPS4-ASSOCIATED PROTEIN 1"/>
    <property type="match status" value="1"/>
</dbReference>
<keyword evidence="3" id="KW-1185">Reference proteome</keyword>
<dbReference type="Proteomes" id="UP001221142">
    <property type="component" value="Unassembled WGS sequence"/>
</dbReference>
<dbReference type="EMBL" id="JARKIF010000005">
    <property type="protein sequence ID" value="KAJ7638529.1"/>
    <property type="molecule type" value="Genomic_DNA"/>
</dbReference>
<name>A0AAD7C433_9AGAR</name>
<dbReference type="GO" id="GO:0007034">
    <property type="term" value="P:vacuolar transport"/>
    <property type="evidence" value="ECO:0007669"/>
    <property type="project" value="TreeGrafter"/>
</dbReference>
<dbReference type="AlphaFoldDB" id="A0AAD7C433"/>
<accession>A0AAD7C433</accession>
<evidence type="ECO:0000313" key="3">
    <source>
        <dbReference type="Proteomes" id="UP001221142"/>
    </source>
</evidence>
<comment type="caution">
    <text evidence="2">The sequence shown here is derived from an EMBL/GenBank/DDBJ whole genome shotgun (WGS) entry which is preliminary data.</text>
</comment>
<feature type="compositionally biased region" description="Basic and acidic residues" evidence="1">
    <location>
        <begin position="68"/>
        <end position="113"/>
    </location>
</feature>
<dbReference type="GO" id="GO:0005768">
    <property type="term" value="C:endosome"/>
    <property type="evidence" value="ECO:0007669"/>
    <property type="project" value="TreeGrafter"/>
</dbReference>
<feature type="compositionally biased region" description="Basic and acidic residues" evidence="1">
    <location>
        <begin position="130"/>
        <end position="146"/>
    </location>
</feature>